<evidence type="ECO:0000313" key="6">
    <source>
        <dbReference type="Proteomes" id="UP001596086"/>
    </source>
</evidence>
<dbReference type="PANTHER" id="PTHR22617:SF45">
    <property type="entry name" value="CHEMOTAXIS PROTEIN CHEW"/>
    <property type="match status" value="1"/>
</dbReference>
<dbReference type="SUPFAM" id="SSF50341">
    <property type="entry name" value="CheW-like"/>
    <property type="match status" value="1"/>
</dbReference>
<keyword evidence="6" id="KW-1185">Reference proteome</keyword>
<dbReference type="Pfam" id="PF01584">
    <property type="entry name" value="CheW"/>
    <property type="match status" value="1"/>
</dbReference>
<sequence length="226" mass="23603">MRKGAIFDLAGDDCWRRIGVAGDRSCAELERQVHCRNCGVYAAAAQRNLQRPVEQDYRDAWARELALPEPAPTPTDAAAMVFRIGAEWLAVPVALASTVAPPAPVHRLPHRANGALLGVVNVDGRVLPAVSLAPLLGIDTAGVPAPSGRHAFERLLVLALSSHGVALPVAEMHGILRHASKAMRAPAATLGHQPSPLLAGVIADGAIEAGLLDAALLEQAIAGVLR</sequence>
<dbReference type="InterPro" id="IPR002545">
    <property type="entry name" value="CheW-lke_dom"/>
</dbReference>
<evidence type="ECO:0000256" key="3">
    <source>
        <dbReference type="ARBA" id="ARBA00022490"/>
    </source>
</evidence>
<dbReference type="InterPro" id="IPR039315">
    <property type="entry name" value="CheW"/>
</dbReference>
<comment type="subcellular location">
    <subcellularLocation>
        <location evidence="1">Cytoplasm</location>
    </subcellularLocation>
</comment>
<dbReference type="SMART" id="SM00260">
    <property type="entry name" value="CheW"/>
    <property type="match status" value="1"/>
</dbReference>
<dbReference type="InterPro" id="IPR036061">
    <property type="entry name" value="CheW-like_dom_sf"/>
</dbReference>
<organism evidence="5 6">
    <name type="scientific">Massilia aerilata</name>
    <dbReference type="NCBI Taxonomy" id="453817"/>
    <lineage>
        <taxon>Bacteria</taxon>
        <taxon>Pseudomonadati</taxon>
        <taxon>Pseudomonadota</taxon>
        <taxon>Betaproteobacteria</taxon>
        <taxon>Burkholderiales</taxon>
        <taxon>Oxalobacteraceae</taxon>
        <taxon>Telluria group</taxon>
        <taxon>Massilia</taxon>
    </lineage>
</organism>
<keyword evidence="3" id="KW-0963">Cytoplasm</keyword>
<dbReference type="PANTHER" id="PTHR22617">
    <property type="entry name" value="CHEMOTAXIS SENSOR HISTIDINE KINASE-RELATED"/>
    <property type="match status" value="1"/>
</dbReference>
<name>A0ABW0S0P5_9BURK</name>
<comment type="caution">
    <text evidence="5">The sequence shown here is derived from an EMBL/GenBank/DDBJ whole genome shotgun (WGS) entry which is preliminary data.</text>
</comment>
<reference evidence="6" key="1">
    <citation type="journal article" date="2019" name="Int. J. Syst. Evol. Microbiol.">
        <title>The Global Catalogue of Microorganisms (GCM) 10K type strain sequencing project: providing services to taxonomists for standard genome sequencing and annotation.</title>
        <authorList>
            <consortium name="The Broad Institute Genomics Platform"/>
            <consortium name="The Broad Institute Genome Sequencing Center for Infectious Disease"/>
            <person name="Wu L."/>
            <person name="Ma J."/>
        </authorList>
    </citation>
    <scope>NUCLEOTIDE SEQUENCE [LARGE SCALE GENOMIC DNA]</scope>
    <source>
        <strain evidence="6">CGMCC 4.5798</strain>
    </source>
</reference>
<evidence type="ECO:0000256" key="2">
    <source>
        <dbReference type="ARBA" id="ARBA00021483"/>
    </source>
</evidence>
<feature type="domain" description="CheW-like" evidence="4">
    <location>
        <begin position="76"/>
        <end position="223"/>
    </location>
</feature>
<evidence type="ECO:0000259" key="4">
    <source>
        <dbReference type="PROSITE" id="PS50851"/>
    </source>
</evidence>
<dbReference type="Proteomes" id="UP001596086">
    <property type="component" value="Unassembled WGS sequence"/>
</dbReference>
<evidence type="ECO:0000313" key="5">
    <source>
        <dbReference type="EMBL" id="MFC5550591.1"/>
    </source>
</evidence>
<accession>A0ABW0S0P5</accession>
<proteinExistence type="predicted"/>
<evidence type="ECO:0000256" key="1">
    <source>
        <dbReference type="ARBA" id="ARBA00004496"/>
    </source>
</evidence>
<dbReference type="Gene3D" id="2.30.30.40">
    <property type="entry name" value="SH3 Domains"/>
    <property type="match status" value="1"/>
</dbReference>
<dbReference type="EMBL" id="JBHSMZ010000015">
    <property type="protein sequence ID" value="MFC5550591.1"/>
    <property type="molecule type" value="Genomic_DNA"/>
</dbReference>
<gene>
    <name evidence="5" type="ORF">ACFPO9_18905</name>
</gene>
<dbReference type="Gene3D" id="2.40.50.180">
    <property type="entry name" value="CheA-289, Domain 4"/>
    <property type="match status" value="1"/>
</dbReference>
<dbReference type="RefSeq" id="WP_379773401.1">
    <property type="nucleotide sequence ID" value="NZ_JBHSMZ010000015.1"/>
</dbReference>
<protein>
    <recommendedName>
        <fullName evidence="2">Chemotaxis protein CheW</fullName>
    </recommendedName>
</protein>
<dbReference type="PROSITE" id="PS50851">
    <property type="entry name" value="CHEW"/>
    <property type="match status" value="1"/>
</dbReference>